<name>A0ABY9DE92_VITVI</name>
<protein>
    <recommendedName>
        <fullName evidence="7">E3 ubiquitin-protein ligase RNF25</fullName>
    </recommendedName>
</protein>
<evidence type="ECO:0008006" key="7">
    <source>
        <dbReference type="Google" id="ProtNLM"/>
    </source>
</evidence>
<dbReference type="InterPro" id="IPR039133">
    <property type="entry name" value="RNF25"/>
</dbReference>
<dbReference type="SUPFAM" id="SSF57850">
    <property type="entry name" value="RING/U-box"/>
    <property type="match status" value="1"/>
</dbReference>
<dbReference type="Gene3D" id="3.30.40.10">
    <property type="entry name" value="Zinc/RING finger domain, C3HC4 (zinc finger)"/>
    <property type="match status" value="1"/>
</dbReference>
<proteinExistence type="predicted"/>
<sequence>MAEEEVAIEVEAVQAVYGEDCLVLDHFPPHLHVHIKPRTADVSSQQFVEAVLGIQAGSKYPNEPPIIDIIDSKGLDEERQMHLIRSIRNKACELSSCLMLVALCEEAVERLSTMNHPDGNCPLCLYPLFPEHKQNNILPFMKLMSCFHCFHSECIIRWWNWLQTQEEMDPDNSSSAIVQPSNEIEQQQGMHGMTEGSTGNCPVCRKVFHAKDIEHVLSLVGSHSSNLSSNGTEITDDEKLLHSDSELTRRLKFEAVLKLQEENSGLIEPKKNGVIVPGMFLQRPIAPPPALSAKGPTSEQQQRDAITFSETSSSGSSSRASTSEQRNLGMRRHRVRNSRKPVKQWVKKDNTPPTN</sequence>
<dbReference type="PANTHER" id="PTHR13198">
    <property type="entry name" value="RING FINGER PROTEIN 25"/>
    <property type="match status" value="1"/>
</dbReference>
<keyword evidence="1" id="KW-0863">Zinc-finger</keyword>
<dbReference type="PROSITE" id="PS50089">
    <property type="entry name" value="ZF_RING_2"/>
    <property type="match status" value="1"/>
</dbReference>
<keyword evidence="1" id="KW-0479">Metal-binding</keyword>
<dbReference type="SMART" id="SM00591">
    <property type="entry name" value="RWD"/>
    <property type="match status" value="1"/>
</dbReference>
<organism evidence="5 6">
    <name type="scientific">Vitis vinifera</name>
    <name type="common">Grape</name>
    <dbReference type="NCBI Taxonomy" id="29760"/>
    <lineage>
        <taxon>Eukaryota</taxon>
        <taxon>Viridiplantae</taxon>
        <taxon>Streptophyta</taxon>
        <taxon>Embryophyta</taxon>
        <taxon>Tracheophyta</taxon>
        <taxon>Spermatophyta</taxon>
        <taxon>Magnoliopsida</taxon>
        <taxon>eudicotyledons</taxon>
        <taxon>Gunneridae</taxon>
        <taxon>Pentapetalae</taxon>
        <taxon>rosids</taxon>
        <taxon>Vitales</taxon>
        <taxon>Vitaceae</taxon>
        <taxon>Viteae</taxon>
        <taxon>Vitis</taxon>
    </lineage>
</organism>
<feature type="domain" description="RWD" evidence="4">
    <location>
        <begin position="8"/>
        <end position="114"/>
    </location>
</feature>
<dbReference type="EMBL" id="CP126662">
    <property type="protein sequence ID" value="WKA05331.1"/>
    <property type="molecule type" value="Genomic_DNA"/>
</dbReference>
<dbReference type="CDD" id="cd23818">
    <property type="entry name" value="RWD_RNF25"/>
    <property type="match status" value="1"/>
</dbReference>
<dbReference type="PANTHER" id="PTHR13198:SF4">
    <property type="entry name" value="E3 UBIQUITIN-PROTEIN LIGASE RNF25"/>
    <property type="match status" value="1"/>
</dbReference>
<evidence type="ECO:0000256" key="2">
    <source>
        <dbReference type="SAM" id="MobiDB-lite"/>
    </source>
</evidence>
<evidence type="ECO:0000259" key="3">
    <source>
        <dbReference type="PROSITE" id="PS50089"/>
    </source>
</evidence>
<evidence type="ECO:0000313" key="6">
    <source>
        <dbReference type="Proteomes" id="UP001227230"/>
    </source>
</evidence>
<feature type="compositionally biased region" description="Polar residues" evidence="2">
    <location>
        <begin position="295"/>
        <end position="304"/>
    </location>
</feature>
<dbReference type="Gene3D" id="3.10.110.10">
    <property type="entry name" value="Ubiquitin Conjugating Enzyme"/>
    <property type="match status" value="1"/>
</dbReference>
<dbReference type="Pfam" id="PF05773">
    <property type="entry name" value="RWD"/>
    <property type="match status" value="1"/>
</dbReference>
<feature type="domain" description="RING-type" evidence="3">
    <location>
        <begin position="121"/>
        <end position="205"/>
    </location>
</feature>
<dbReference type="InterPro" id="IPR013083">
    <property type="entry name" value="Znf_RING/FYVE/PHD"/>
</dbReference>
<accession>A0ABY9DE92</accession>
<reference evidence="5 6" key="1">
    <citation type="journal article" date="2023" name="Hortic Res">
        <title>The complete reference genome for grapevine (Vitis vinifera L.) genetics and breeding.</title>
        <authorList>
            <person name="Shi X."/>
            <person name="Cao S."/>
            <person name="Wang X."/>
            <person name="Huang S."/>
            <person name="Wang Y."/>
            <person name="Liu Z."/>
            <person name="Liu W."/>
            <person name="Leng X."/>
            <person name="Peng Y."/>
            <person name="Wang N."/>
            <person name="Wang Y."/>
            <person name="Ma Z."/>
            <person name="Xu X."/>
            <person name="Zhang F."/>
            <person name="Xue H."/>
            <person name="Zhong H."/>
            <person name="Wang Y."/>
            <person name="Zhang K."/>
            <person name="Velt A."/>
            <person name="Avia K."/>
            <person name="Holtgrawe D."/>
            <person name="Grimplet J."/>
            <person name="Matus J.T."/>
            <person name="Ware D."/>
            <person name="Wu X."/>
            <person name="Wang H."/>
            <person name="Liu C."/>
            <person name="Fang Y."/>
            <person name="Rustenholz C."/>
            <person name="Cheng Z."/>
            <person name="Xiao H."/>
            <person name="Zhou Y."/>
        </authorList>
    </citation>
    <scope>NUCLEOTIDE SEQUENCE [LARGE SCALE GENOMIC DNA]</scope>
    <source>
        <strain evidence="6">cv. Pinot noir / PN40024</strain>
        <tissue evidence="5">Leaf</tissue>
    </source>
</reference>
<dbReference type="InterPro" id="IPR001841">
    <property type="entry name" value="Znf_RING"/>
</dbReference>
<feature type="region of interest" description="Disordered" evidence="2">
    <location>
        <begin position="286"/>
        <end position="355"/>
    </location>
</feature>
<dbReference type="SUPFAM" id="SSF54495">
    <property type="entry name" value="UBC-like"/>
    <property type="match status" value="1"/>
</dbReference>
<evidence type="ECO:0000256" key="1">
    <source>
        <dbReference type="PROSITE-ProRule" id="PRU00175"/>
    </source>
</evidence>
<keyword evidence="1" id="KW-0862">Zinc</keyword>
<evidence type="ECO:0000313" key="5">
    <source>
        <dbReference type="EMBL" id="WKA05331.1"/>
    </source>
</evidence>
<dbReference type="SMART" id="SM00184">
    <property type="entry name" value="RING"/>
    <property type="match status" value="1"/>
</dbReference>
<feature type="compositionally biased region" description="Basic residues" evidence="2">
    <location>
        <begin position="329"/>
        <end position="342"/>
    </location>
</feature>
<keyword evidence="6" id="KW-1185">Reference proteome</keyword>
<dbReference type="InterPro" id="IPR016135">
    <property type="entry name" value="UBQ-conjugating_enzyme/RWD"/>
</dbReference>
<dbReference type="PROSITE" id="PS50908">
    <property type="entry name" value="RWD"/>
    <property type="match status" value="1"/>
</dbReference>
<feature type="compositionally biased region" description="Low complexity" evidence="2">
    <location>
        <begin position="307"/>
        <end position="323"/>
    </location>
</feature>
<evidence type="ECO:0000259" key="4">
    <source>
        <dbReference type="PROSITE" id="PS50908"/>
    </source>
</evidence>
<dbReference type="Proteomes" id="UP001227230">
    <property type="component" value="Chromosome 15"/>
</dbReference>
<dbReference type="InterPro" id="IPR006575">
    <property type="entry name" value="RWD_dom"/>
</dbReference>
<gene>
    <name evidence="5" type="ORF">VitviT2T_023305</name>
</gene>
<feature type="compositionally biased region" description="Basic and acidic residues" evidence="2">
    <location>
        <begin position="346"/>
        <end position="355"/>
    </location>
</feature>